<evidence type="ECO:0000313" key="1">
    <source>
        <dbReference type="EMBL" id="KAF1969098.1"/>
    </source>
</evidence>
<gene>
    <name evidence="1" type="ORF">BU23DRAFT_478274</name>
</gene>
<dbReference type="AlphaFoldDB" id="A0A6A5UWM3"/>
<name>A0A6A5UWM3_9PLEO</name>
<feature type="non-terminal residue" evidence="1">
    <location>
        <position position="1"/>
    </location>
</feature>
<accession>A0A6A5UWM3</accession>
<dbReference type="EMBL" id="ML976713">
    <property type="protein sequence ID" value="KAF1969098.1"/>
    <property type="molecule type" value="Genomic_DNA"/>
</dbReference>
<reference evidence="1" key="1">
    <citation type="journal article" date="2020" name="Stud. Mycol.">
        <title>101 Dothideomycetes genomes: a test case for predicting lifestyles and emergence of pathogens.</title>
        <authorList>
            <person name="Haridas S."/>
            <person name="Albert R."/>
            <person name="Binder M."/>
            <person name="Bloem J."/>
            <person name="Labutti K."/>
            <person name="Salamov A."/>
            <person name="Andreopoulos B."/>
            <person name="Baker S."/>
            <person name="Barry K."/>
            <person name="Bills G."/>
            <person name="Bluhm B."/>
            <person name="Cannon C."/>
            <person name="Castanera R."/>
            <person name="Culley D."/>
            <person name="Daum C."/>
            <person name="Ezra D."/>
            <person name="Gonzalez J."/>
            <person name="Henrissat B."/>
            <person name="Kuo A."/>
            <person name="Liang C."/>
            <person name="Lipzen A."/>
            <person name="Lutzoni F."/>
            <person name="Magnuson J."/>
            <person name="Mondo S."/>
            <person name="Nolan M."/>
            <person name="Ohm R."/>
            <person name="Pangilinan J."/>
            <person name="Park H.-J."/>
            <person name="Ramirez L."/>
            <person name="Alfaro M."/>
            <person name="Sun H."/>
            <person name="Tritt A."/>
            <person name="Yoshinaga Y."/>
            <person name="Zwiers L.-H."/>
            <person name="Turgeon B."/>
            <person name="Goodwin S."/>
            <person name="Spatafora J."/>
            <person name="Crous P."/>
            <person name="Grigoriev I."/>
        </authorList>
    </citation>
    <scope>NUCLEOTIDE SEQUENCE</scope>
    <source>
        <strain evidence="1">CBS 107.79</strain>
    </source>
</reference>
<dbReference type="Proteomes" id="UP000800036">
    <property type="component" value="Unassembled WGS sequence"/>
</dbReference>
<proteinExistence type="predicted"/>
<sequence>ISLFFKRNLCVVSIIGRKIEAARAKEAILEQIRAFLKLFKRICVQLGIRTKDT</sequence>
<keyword evidence="2" id="KW-1185">Reference proteome</keyword>
<organism evidence="1 2">
    <name type="scientific">Bimuria novae-zelandiae CBS 107.79</name>
    <dbReference type="NCBI Taxonomy" id="1447943"/>
    <lineage>
        <taxon>Eukaryota</taxon>
        <taxon>Fungi</taxon>
        <taxon>Dikarya</taxon>
        <taxon>Ascomycota</taxon>
        <taxon>Pezizomycotina</taxon>
        <taxon>Dothideomycetes</taxon>
        <taxon>Pleosporomycetidae</taxon>
        <taxon>Pleosporales</taxon>
        <taxon>Massarineae</taxon>
        <taxon>Didymosphaeriaceae</taxon>
        <taxon>Bimuria</taxon>
    </lineage>
</organism>
<evidence type="ECO:0000313" key="2">
    <source>
        <dbReference type="Proteomes" id="UP000800036"/>
    </source>
</evidence>
<protein>
    <submittedName>
        <fullName evidence="1">Uncharacterized protein</fullName>
    </submittedName>
</protein>